<evidence type="ECO:0000256" key="2">
    <source>
        <dbReference type="ARBA" id="ARBA00022448"/>
    </source>
</evidence>
<dbReference type="SUPFAM" id="SSF53850">
    <property type="entry name" value="Periplasmic binding protein-like II"/>
    <property type="match status" value="1"/>
</dbReference>
<feature type="signal peptide" evidence="3">
    <location>
        <begin position="1"/>
        <end position="23"/>
    </location>
</feature>
<dbReference type="PANTHER" id="PTHR43649:SF29">
    <property type="entry name" value="OSMOPROTECTIVE COMPOUNDS-BINDING PROTEIN GGTB"/>
    <property type="match status" value="1"/>
</dbReference>
<evidence type="ECO:0000256" key="1">
    <source>
        <dbReference type="ARBA" id="ARBA00008520"/>
    </source>
</evidence>
<dbReference type="InterPro" id="IPR050490">
    <property type="entry name" value="Bact_solute-bd_prot1"/>
</dbReference>
<name>A0A939PHE4_9ACTN</name>
<dbReference type="Pfam" id="PF01547">
    <property type="entry name" value="SBP_bac_1"/>
    <property type="match status" value="1"/>
</dbReference>
<comment type="similarity">
    <text evidence="1">Belongs to the bacterial solute-binding protein 1 family.</text>
</comment>
<comment type="caution">
    <text evidence="4">The sequence shown here is derived from an EMBL/GenBank/DDBJ whole genome shotgun (WGS) entry which is preliminary data.</text>
</comment>
<reference evidence="4" key="1">
    <citation type="submission" date="2021-03" db="EMBL/GenBank/DDBJ databases">
        <authorList>
            <person name="Kanchanasin P."/>
            <person name="Saeng-In P."/>
            <person name="Phongsopitanun W."/>
            <person name="Yuki M."/>
            <person name="Kudo T."/>
            <person name="Ohkuma M."/>
            <person name="Tanasupawat S."/>
        </authorList>
    </citation>
    <scope>NUCLEOTIDE SEQUENCE</scope>
    <source>
        <strain evidence="4">GKU 128</strain>
    </source>
</reference>
<dbReference type="InterPro" id="IPR006059">
    <property type="entry name" value="SBP"/>
</dbReference>
<dbReference type="EMBL" id="JAGEOJ010000009">
    <property type="protein sequence ID" value="MBO2449819.1"/>
    <property type="molecule type" value="Genomic_DNA"/>
</dbReference>
<protein>
    <submittedName>
        <fullName evidence="4">Carbohydrate ABC transporter substrate-binding protein</fullName>
    </submittedName>
</protein>
<keyword evidence="3" id="KW-0732">Signal</keyword>
<keyword evidence="2" id="KW-0813">Transport</keyword>
<sequence>MRSNRLTVLRGTALVAGLSLALAACGGGDDDKGDKGGGSGGQSLKGVNLELAAVWTGAEGAGMKRVLSAFERKTGATVKLTPTGDSTATFLQTKIQGGAPPDIAMLPQQGVIAEFAKKNWIKPLSPEVQQAVQANYAKVWQDFGTVDGKLYGVYFKSGNKSLVWYRAKAFDDAGVQPPTDWAGFAKTVQTLSDAGTTPLAIAGGDGWTLTDWFENVYASQAGVDKYRQLSKHEIKWTDPSVKEALKTLAQVWGKPTNMAGGASGAQSLLMTQAVTSVFGDSPKAAMVSGADVVSATIGGETKSKVGTDAKVFPFPKVGAQPPLVGAGDAAVMLKDNKGSQELMKFLASPESAAEWAKAGGYISPNKNVDLASYPDDIQRANAKAVIDSGDNFLFDMSDLYPAAFGGTKGSGEWKRLQDFLKNPSSVDATAAGLEADATKAMK</sequence>
<keyword evidence="5" id="KW-1185">Reference proteome</keyword>
<proteinExistence type="inferred from homology"/>
<dbReference type="PANTHER" id="PTHR43649">
    <property type="entry name" value="ARABINOSE-BINDING PROTEIN-RELATED"/>
    <property type="match status" value="1"/>
</dbReference>
<accession>A0A939PHE4</accession>
<gene>
    <name evidence="4" type="ORF">J4573_22145</name>
</gene>
<evidence type="ECO:0000313" key="5">
    <source>
        <dbReference type="Proteomes" id="UP000669179"/>
    </source>
</evidence>
<organism evidence="4 5">
    <name type="scientific">Actinomadura barringtoniae</name>
    <dbReference type="NCBI Taxonomy" id="1427535"/>
    <lineage>
        <taxon>Bacteria</taxon>
        <taxon>Bacillati</taxon>
        <taxon>Actinomycetota</taxon>
        <taxon>Actinomycetes</taxon>
        <taxon>Streptosporangiales</taxon>
        <taxon>Thermomonosporaceae</taxon>
        <taxon>Actinomadura</taxon>
    </lineage>
</organism>
<dbReference type="AlphaFoldDB" id="A0A939PHE4"/>
<feature type="chain" id="PRO_5037980534" evidence="3">
    <location>
        <begin position="24"/>
        <end position="442"/>
    </location>
</feature>
<evidence type="ECO:0000313" key="4">
    <source>
        <dbReference type="EMBL" id="MBO2449819.1"/>
    </source>
</evidence>
<dbReference type="Proteomes" id="UP000669179">
    <property type="component" value="Unassembled WGS sequence"/>
</dbReference>
<dbReference type="Gene3D" id="3.40.190.10">
    <property type="entry name" value="Periplasmic binding protein-like II"/>
    <property type="match status" value="2"/>
</dbReference>
<dbReference type="PROSITE" id="PS51257">
    <property type="entry name" value="PROKAR_LIPOPROTEIN"/>
    <property type="match status" value="1"/>
</dbReference>
<dbReference type="RefSeq" id="WP_208257715.1">
    <property type="nucleotide sequence ID" value="NZ_JAGEOJ010000009.1"/>
</dbReference>
<evidence type="ECO:0000256" key="3">
    <source>
        <dbReference type="SAM" id="SignalP"/>
    </source>
</evidence>